<name>A0AAE7D0L6_9GAMM</name>
<dbReference type="SUPFAM" id="SSF56801">
    <property type="entry name" value="Acetyl-CoA synthetase-like"/>
    <property type="match status" value="1"/>
</dbReference>
<dbReference type="RefSeq" id="WP_168363844.1">
    <property type="nucleotide sequence ID" value="NZ_CP033622.1"/>
</dbReference>
<keyword evidence="2" id="KW-0436">Ligase</keyword>
<sequence length="523" mass="58296">MIASWQYLTSLLARFDGVHTPACHHIDGELTYHQLYLGALSLAEHLRAHHVASGRPQPAPVILYGHKHPACLIAWWACLLTGHPVVPVETDNTDERLRFIANSIQAGLLLNAASQAAPQSDIPTLPVSLPAGDKATEDATTRRPAAQLADFCHQMGQAFGQHAISGIAYIMFSSGTTGAPKGIQVNYANLAHFVRWAVEAFPLSGAISGNIRYCFDVAQYELWLAWHYRQPISVLDYRDFINTRKMIARHADAGIQTWVSTPSLTRNYLRDKAFCQDNLPHLKTFIFCGEVLTKEVVSSLWRTFPGCRIVNTYGPTECTVAITACDITPDMLNDDTPLPLGYVRPGVVVHIEAPADSDRGEIVISGPAVSEGYLNASPIQASRFVVHPDGTRHYRTGDLGSLRHNLLYFHGREDSELKIQGYRIALDDIENALREHPQVQDAIVTPWLLHNTPQGLQAFILSSQPDILPVLADYLRRYFPLYMVPKFWYPVDHAALNHNSKLDRQRIAQQALDKGKRYVFVSS</sequence>
<gene>
    <name evidence="2" type="ORF">DWG24_20460</name>
</gene>
<dbReference type="GO" id="GO:0043041">
    <property type="term" value="P:amino acid activation for nonribosomal peptide biosynthetic process"/>
    <property type="evidence" value="ECO:0007669"/>
    <property type="project" value="TreeGrafter"/>
</dbReference>
<dbReference type="Gene3D" id="3.40.50.12780">
    <property type="entry name" value="N-terminal domain of ligase-like"/>
    <property type="match status" value="1"/>
</dbReference>
<feature type="domain" description="AMP-dependent synthetase/ligase" evidence="1">
    <location>
        <begin position="21"/>
        <end position="374"/>
    </location>
</feature>
<accession>A0AAE7D0L6</accession>
<dbReference type="PROSITE" id="PS00455">
    <property type="entry name" value="AMP_BINDING"/>
    <property type="match status" value="1"/>
</dbReference>
<organism evidence="2 3">
    <name type="scientific">Dickeya zeae</name>
    <dbReference type="NCBI Taxonomy" id="204042"/>
    <lineage>
        <taxon>Bacteria</taxon>
        <taxon>Pseudomonadati</taxon>
        <taxon>Pseudomonadota</taxon>
        <taxon>Gammaproteobacteria</taxon>
        <taxon>Enterobacterales</taxon>
        <taxon>Pectobacteriaceae</taxon>
        <taxon>Dickeya</taxon>
    </lineage>
</organism>
<dbReference type="GO" id="GO:0005737">
    <property type="term" value="C:cytoplasm"/>
    <property type="evidence" value="ECO:0007669"/>
    <property type="project" value="TreeGrafter"/>
</dbReference>
<dbReference type="GO" id="GO:0031177">
    <property type="term" value="F:phosphopantetheine binding"/>
    <property type="evidence" value="ECO:0007669"/>
    <property type="project" value="TreeGrafter"/>
</dbReference>
<dbReference type="EMBL" id="CP033622">
    <property type="protein sequence ID" value="QIZ52943.1"/>
    <property type="molecule type" value="Genomic_DNA"/>
</dbReference>
<dbReference type="Gene3D" id="3.30.300.30">
    <property type="match status" value="1"/>
</dbReference>
<dbReference type="GO" id="GO:0016874">
    <property type="term" value="F:ligase activity"/>
    <property type="evidence" value="ECO:0007669"/>
    <property type="project" value="UniProtKB-KW"/>
</dbReference>
<dbReference type="InterPro" id="IPR000873">
    <property type="entry name" value="AMP-dep_synth/lig_dom"/>
</dbReference>
<evidence type="ECO:0000259" key="1">
    <source>
        <dbReference type="Pfam" id="PF00501"/>
    </source>
</evidence>
<dbReference type="AlphaFoldDB" id="A0AAE7D0L6"/>
<dbReference type="InterPro" id="IPR042099">
    <property type="entry name" value="ANL_N_sf"/>
</dbReference>
<dbReference type="Proteomes" id="UP000500801">
    <property type="component" value="Chromosome"/>
</dbReference>
<evidence type="ECO:0000313" key="3">
    <source>
        <dbReference type="Proteomes" id="UP000500801"/>
    </source>
</evidence>
<protein>
    <submittedName>
        <fullName evidence="2">Alanine-phosphoribitol ligase</fullName>
    </submittedName>
</protein>
<dbReference type="GO" id="GO:0044550">
    <property type="term" value="P:secondary metabolite biosynthetic process"/>
    <property type="evidence" value="ECO:0007669"/>
    <property type="project" value="TreeGrafter"/>
</dbReference>
<dbReference type="InterPro" id="IPR045851">
    <property type="entry name" value="AMP-bd_C_sf"/>
</dbReference>
<dbReference type="Pfam" id="PF00501">
    <property type="entry name" value="AMP-binding"/>
    <property type="match status" value="1"/>
</dbReference>
<reference evidence="2 3" key="1">
    <citation type="submission" date="2018-11" db="EMBL/GenBank/DDBJ databases">
        <title>Complete genome sequence of Dickeya zeae strain CE1 infecting Canna edulis Ker-Gawl. in China.</title>
        <authorList>
            <person name="Zhang J."/>
            <person name="Lin B."/>
            <person name="Shen H."/>
            <person name="Jiang S."/>
            <person name="Pu X."/>
            <person name="Sun D."/>
        </authorList>
    </citation>
    <scope>NUCLEOTIDE SEQUENCE [LARGE SCALE GENOMIC DNA]</scope>
    <source>
        <strain evidence="2 3">CE1</strain>
    </source>
</reference>
<dbReference type="PANTHER" id="PTHR45527">
    <property type="entry name" value="NONRIBOSOMAL PEPTIDE SYNTHETASE"/>
    <property type="match status" value="1"/>
</dbReference>
<proteinExistence type="predicted"/>
<dbReference type="InterPro" id="IPR020845">
    <property type="entry name" value="AMP-binding_CS"/>
</dbReference>
<dbReference type="PANTHER" id="PTHR45527:SF1">
    <property type="entry name" value="FATTY ACID SYNTHASE"/>
    <property type="match status" value="1"/>
</dbReference>
<evidence type="ECO:0000313" key="2">
    <source>
        <dbReference type="EMBL" id="QIZ52943.1"/>
    </source>
</evidence>